<evidence type="ECO:0000313" key="3">
    <source>
        <dbReference type="Proteomes" id="UP001140453"/>
    </source>
</evidence>
<reference evidence="2" key="1">
    <citation type="submission" date="2022-10" db="EMBL/GenBank/DDBJ databases">
        <title>Tapping the CABI collections for fungal endophytes: first genome assemblies for Collariella, Neodidymelliopsis, Ascochyta clinopodiicola, Didymella pomorum, Didymosphaeria variabile, Neocosmospora piperis and Neocucurbitaria cava.</title>
        <authorList>
            <person name="Hill R."/>
        </authorList>
    </citation>
    <scope>NUCLEOTIDE SEQUENCE</scope>
    <source>
        <strain evidence="2">IMI 355082</strain>
    </source>
</reference>
<dbReference type="AlphaFoldDB" id="A0A9W9CYB9"/>
<accession>A0A9W9CYB9</accession>
<protein>
    <submittedName>
        <fullName evidence="2">Uncharacterized protein</fullName>
    </submittedName>
</protein>
<organism evidence="2 3">
    <name type="scientific">Gnomoniopsis smithogilvyi</name>
    <dbReference type="NCBI Taxonomy" id="1191159"/>
    <lineage>
        <taxon>Eukaryota</taxon>
        <taxon>Fungi</taxon>
        <taxon>Dikarya</taxon>
        <taxon>Ascomycota</taxon>
        <taxon>Pezizomycotina</taxon>
        <taxon>Sordariomycetes</taxon>
        <taxon>Sordariomycetidae</taxon>
        <taxon>Diaporthales</taxon>
        <taxon>Gnomoniaceae</taxon>
        <taxon>Gnomoniopsis</taxon>
    </lineage>
</organism>
<proteinExistence type="predicted"/>
<evidence type="ECO:0000256" key="1">
    <source>
        <dbReference type="SAM" id="MobiDB-lite"/>
    </source>
</evidence>
<keyword evidence="3" id="KW-1185">Reference proteome</keyword>
<gene>
    <name evidence="2" type="ORF">N0V93_002579</name>
</gene>
<feature type="region of interest" description="Disordered" evidence="1">
    <location>
        <begin position="54"/>
        <end position="87"/>
    </location>
</feature>
<name>A0A9W9CYB9_9PEZI</name>
<sequence>MRIPEGFDYTFEHKQGDQVHNFHVEELVKVAEEGLYNSHSKQIRRTIPRNVGQGVKFSRDARDGCADDVGVQPKEKNAKTKRADNNS</sequence>
<dbReference type="EMBL" id="JAPEVB010000002">
    <property type="protein sequence ID" value="KAJ4393371.1"/>
    <property type="molecule type" value="Genomic_DNA"/>
</dbReference>
<evidence type="ECO:0000313" key="2">
    <source>
        <dbReference type="EMBL" id="KAJ4393371.1"/>
    </source>
</evidence>
<dbReference type="Proteomes" id="UP001140453">
    <property type="component" value="Unassembled WGS sequence"/>
</dbReference>
<comment type="caution">
    <text evidence="2">The sequence shown here is derived from an EMBL/GenBank/DDBJ whole genome shotgun (WGS) entry which is preliminary data.</text>
</comment>
<feature type="compositionally biased region" description="Basic and acidic residues" evidence="1">
    <location>
        <begin position="73"/>
        <end position="87"/>
    </location>
</feature>